<feature type="region of interest" description="Disordered" evidence="1">
    <location>
        <begin position="1"/>
        <end position="20"/>
    </location>
</feature>
<dbReference type="AlphaFoldDB" id="A0AAD7CWL8"/>
<evidence type="ECO:0000256" key="1">
    <source>
        <dbReference type="SAM" id="MobiDB-lite"/>
    </source>
</evidence>
<feature type="compositionally biased region" description="Pro residues" evidence="1">
    <location>
        <begin position="8"/>
        <end position="17"/>
    </location>
</feature>
<accession>A0AAD7CWL8</accession>
<name>A0AAD7CWL8_MYCRO</name>
<evidence type="ECO:0000313" key="3">
    <source>
        <dbReference type="Proteomes" id="UP001221757"/>
    </source>
</evidence>
<organism evidence="2 3">
    <name type="scientific">Mycena rosella</name>
    <name type="common">Pink bonnet</name>
    <name type="synonym">Agaricus rosellus</name>
    <dbReference type="NCBI Taxonomy" id="1033263"/>
    <lineage>
        <taxon>Eukaryota</taxon>
        <taxon>Fungi</taxon>
        <taxon>Dikarya</taxon>
        <taxon>Basidiomycota</taxon>
        <taxon>Agaricomycotina</taxon>
        <taxon>Agaricomycetes</taxon>
        <taxon>Agaricomycetidae</taxon>
        <taxon>Agaricales</taxon>
        <taxon>Marasmiineae</taxon>
        <taxon>Mycenaceae</taxon>
        <taxon>Mycena</taxon>
    </lineage>
</organism>
<dbReference type="EMBL" id="JARKIE010000206">
    <property type="protein sequence ID" value="KAJ7667110.1"/>
    <property type="molecule type" value="Genomic_DNA"/>
</dbReference>
<proteinExistence type="predicted"/>
<gene>
    <name evidence="2" type="ORF">B0H17DRAFT_1089315</name>
</gene>
<feature type="compositionally biased region" description="Basic and acidic residues" evidence="1">
    <location>
        <begin position="259"/>
        <end position="268"/>
    </location>
</feature>
<feature type="compositionally biased region" description="Basic and acidic residues" evidence="1">
    <location>
        <begin position="202"/>
        <end position="218"/>
    </location>
</feature>
<keyword evidence="3" id="KW-1185">Reference proteome</keyword>
<protein>
    <submittedName>
        <fullName evidence="2">Uncharacterized protein</fullName>
    </submittedName>
</protein>
<feature type="region of interest" description="Disordered" evidence="1">
    <location>
        <begin position="181"/>
        <end position="270"/>
    </location>
</feature>
<dbReference type="Proteomes" id="UP001221757">
    <property type="component" value="Unassembled WGS sequence"/>
</dbReference>
<evidence type="ECO:0000313" key="2">
    <source>
        <dbReference type="EMBL" id="KAJ7667110.1"/>
    </source>
</evidence>
<sequence length="291" mass="30929">MLATRPAIPGPVVPPPFQQRSPALLSQMEPFAATLAPPQHAPVTPAAATDLPLVETADERSRGPPLVLLAPSFLLSPPALPAILLVYRGDARPPEAKIQTHRIPPPGRPPALTCCPQTRTRPHWSSRGPLWPLSLGWRSCRILPHRSRRRLGLSHLVGPSSGPPHRAAVLARTGAFGERGARDLADGSVPAGSAAGDGGGGARERGRSLRAPRCEGEQRGGGGAPLRAPRRCQPGPSRVAMGPLNGADPGWLQKTSVAAKRDGKEQRSPRVTIALASCRCRRHRLRRLQPP</sequence>
<comment type="caution">
    <text evidence="2">The sequence shown here is derived from an EMBL/GenBank/DDBJ whole genome shotgun (WGS) entry which is preliminary data.</text>
</comment>
<reference evidence="2" key="1">
    <citation type="submission" date="2023-03" db="EMBL/GenBank/DDBJ databases">
        <title>Massive genome expansion in bonnet fungi (Mycena s.s.) driven by repeated elements and novel gene families across ecological guilds.</title>
        <authorList>
            <consortium name="Lawrence Berkeley National Laboratory"/>
            <person name="Harder C.B."/>
            <person name="Miyauchi S."/>
            <person name="Viragh M."/>
            <person name="Kuo A."/>
            <person name="Thoen E."/>
            <person name="Andreopoulos B."/>
            <person name="Lu D."/>
            <person name="Skrede I."/>
            <person name="Drula E."/>
            <person name="Henrissat B."/>
            <person name="Morin E."/>
            <person name="Kohler A."/>
            <person name="Barry K."/>
            <person name="LaButti K."/>
            <person name="Morin E."/>
            <person name="Salamov A."/>
            <person name="Lipzen A."/>
            <person name="Mereny Z."/>
            <person name="Hegedus B."/>
            <person name="Baldrian P."/>
            <person name="Stursova M."/>
            <person name="Weitz H."/>
            <person name="Taylor A."/>
            <person name="Grigoriev I.V."/>
            <person name="Nagy L.G."/>
            <person name="Martin F."/>
            <person name="Kauserud H."/>
        </authorList>
    </citation>
    <scope>NUCLEOTIDE SEQUENCE</scope>
    <source>
        <strain evidence="2">CBHHK067</strain>
    </source>
</reference>